<dbReference type="PANTHER" id="PTHR11697:SF230">
    <property type="entry name" value="ZINC FINGER, MYM DOMAIN CONTAINING 1"/>
    <property type="match status" value="1"/>
</dbReference>
<dbReference type="STRING" id="200361.A0A453N2V3"/>
<dbReference type="EnsemblPlants" id="AET6Gv20202300.1">
    <property type="protein sequence ID" value="AET6Gv20202300.1"/>
    <property type="gene ID" value="AET6Gv20202300"/>
</dbReference>
<protein>
    <recommendedName>
        <fullName evidence="1">DUF4371 domain-containing protein</fullName>
    </recommendedName>
</protein>
<dbReference type="InterPro" id="IPR025398">
    <property type="entry name" value="DUF4371"/>
</dbReference>
<name>A0A453N2V3_AEGTS</name>
<evidence type="ECO:0000313" key="3">
    <source>
        <dbReference type="Proteomes" id="UP000015105"/>
    </source>
</evidence>
<reference evidence="3" key="1">
    <citation type="journal article" date="2014" name="Science">
        <title>Ancient hybridizations among the ancestral genomes of bread wheat.</title>
        <authorList>
            <consortium name="International Wheat Genome Sequencing Consortium,"/>
            <person name="Marcussen T."/>
            <person name="Sandve S.R."/>
            <person name="Heier L."/>
            <person name="Spannagl M."/>
            <person name="Pfeifer M."/>
            <person name="Jakobsen K.S."/>
            <person name="Wulff B.B."/>
            <person name="Steuernagel B."/>
            <person name="Mayer K.F."/>
            <person name="Olsen O.A."/>
        </authorList>
    </citation>
    <scope>NUCLEOTIDE SEQUENCE [LARGE SCALE GENOMIC DNA]</scope>
    <source>
        <strain evidence="3">cv. AL8/78</strain>
    </source>
</reference>
<reference evidence="2" key="4">
    <citation type="submission" date="2019-03" db="UniProtKB">
        <authorList>
            <consortium name="EnsemblPlants"/>
        </authorList>
    </citation>
    <scope>IDENTIFICATION</scope>
</reference>
<dbReference type="Pfam" id="PF14291">
    <property type="entry name" value="DUF4371"/>
    <property type="match status" value="1"/>
</dbReference>
<accession>A0A453N2V3</accession>
<proteinExistence type="predicted"/>
<dbReference type="AlphaFoldDB" id="A0A453N2V3"/>
<evidence type="ECO:0000259" key="1">
    <source>
        <dbReference type="Pfam" id="PF14291"/>
    </source>
</evidence>
<sequence length="367" mass="41703">IKHVGNTRAASLKAALDGMFLEHGLSMSKLRGQGYGGASNMRGQFCGLQRLIQDENPYAFYIHCFAHQLQLVVVAVAKCCSSVTDFFNHITLIVNTVNASCKRHDELAQQQHDNIVSQLESGEIFSGRGKNQATNLVRPGDTRWGTHHKTLCRFLTMWKSVLQVLENIHDDAENLTQRSTAGGLISQMESFEFVFMLHLMIKLLGKTNELSQCLQRKDQNIVLAVSLIGVTLQKLQDIRENGWDQLLEETNEFCVKHSILLPNMDDTIPARGRSRGRGGQMVTYYHRFIYELFNVVHDQVITELNNRFAEISTQLLRCIACLDPRNSFANFDEDKLVENLLRCTLMTSPHMRFCLSLESSLKHSLRM</sequence>
<evidence type="ECO:0000313" key="2">
    <source>
        <dbReference type="EnsemblPlants" id="AET6Gv20202300.1"/>
    </source>
</evidence>
<feature type="domain" description="DUF4371" evidence="1">
    <location>
        <begin position="2"/>
        <end position="47"/>
    </location>
</feature>
<dbReference type="InterPro" id="IPR012337">
    <property type="entry name" value="RNaseH-like_sf"/>
</dbReference>
<reference evidence="3" key="2">
    <citation type="journal article" date="2017" name="Nat. Plants">
        <title>The Aegilops tauschii genome reveals multiple impacts of transposons.</title>
        <authorList>
            <person name="Zhao G."/>
            <person name="Zou C."/>
            <person name="Li K."/>
            <person name="Wang K."/>
            <person name="Li T."/>
            <person name="Gao L."/>
            <person name="Zhang X."/>
            <person name="Wang H."/>
            <person name="Yang Z."/>
            <person name="Liu X."/>
            <person name="Jiang W."/>
            <person name="Mao L."/>
            <person name="Kong X."/>
            <person name="Jiao Y."/>
            <person name="Jia J."/>
        </authorList>
    </citation>
    <scope>NUCLEOTIDE SEQUENCE [LARGE SCALE GENOMIC DNA]</scope>
    <source>
        <strain evidence="3">cv. AL8/78</strain>
    </source>
</reference>
<dbReference type="Gramene" id="AET6Gv20202300.1">
    <property type="protein sequence ID" value="AET6Gv20202300.1"/>
    <property type="gene ID" value="AET6Gv20202300"/>
</dbReference>
<dbReference type="InterPro" id="IPR055298">
    <property type="entry name" value="AtLOH3-like"/>
</dbReference>
<dbReference type="Proteomes" id="UP000015105">
    <property type="component" value="Chromosome 6D"/>
</dbReference>
<dbReference type="SUPFAM" id="SSF53098">
    <property type="entry name" value="Ribonuclease H-like"/>
    <property type="match status" value="1"/>
</dbReference>
<organism evidence="2 3">
    <name type="scientific">Aegilops tauschii subsp. strangulata</name>
    <name type="common">Goatgrass</name>
    <dbReference type="NCBI Taxonomy" id="200361"/>
    <lineage>
        <taxon>Eukaryota</taxon>
        <taxon>Viridiplantae</taxon>
        <taxon>Streptophyta</taxon>
        <taxon>Embryophyta</taxon>
        <taxon>Tracheophyta</taxon>
        <taxon>Spermatophyta</taxon>
        <taxon>Magnoliopsida</taxon>
        <taxon>Liliopsida</taxon>
        <taxon>Poales</taxon>
        <taxon>Poaceae</taxon>
        <taxon>BOP clade</taxon>
        <taxon>Pooideae</taxon>
        <taxon>Triticodae</taxon>
        <taxon>Triticeae</taxon>
        <taxon>Triticinae</taxon>
        <taxon>Aegilops</taxon>
    </lineage>
</organism>
<keyword evidence="3" id="KW-1185">Reference proteome</keyword>
<reference evidence="2" key="5">
    <citation type="journal article" date="2021" name="G3 (Bethesda)">
        <title>Aegilops tauschii genome assembly Aet v5.0 features greater sequence contiguity and improved annotation.</title>
        <authorList>
            <person name="Wang L."/>
            <person name="Zhu T."/>
            <person name="Rodriguez J.C."/>
            <person name="Deal K.R."/>
            <person name="Dubcovsky J."/>
            <person name="McGuire P.E."/>
            <person name="Lux T."/>
            <person name="Spannagl M."/>
            <person name="Mayer K.F.X."/>
            <person name="Baldrich P."/>
            <person name="Meyers B.C."/>
            <person name="Huo N."/>
            <person name="Gu Y.Q."/>
            <person name="Zhou H."/>
            <person name="Devos K.M."/>
            <person name="Bennetzen J.L."/>
            <person name="Unver T."/>
            <person name="Budak H."/>
            <person name="Gulick P.J."/>
            <person name="Galiba G."/>
            <person name="Kalapos B."/>
            <person name="Nelson D.R."/>
            <person name="Li P."/>
            <person name="You F.M."/>
            <person name="Luo M.C."/>
            <person name="Dvorak J."/>
        </authorList>
    </citation>
    <scope>NUCLEOTIDE SEQUENCE [LARGE SCALE GENOMIC DNA]</scope>
    <source>
        <strain evidence="2">cv. AL8/78</strain>
    </source>
</reference>
<reference evidence="2" key="3">
    <citation type="journal article" date="2017" name="Nature">
        <title>Genome sequence of the progenitor of the wheat D genome Aegilops tauschii.</title>
        <authorList>
            <person name="Luo M.C."/>
            <person name="Gu Y.Q."/>
            <person name="Puiu D."/>
            <person name="Wang H."/>
            <person name="Twardziok S.O."/>
            <person name="Deal K.R."/>
            <person name="Huo N."/>
            <person name="Zhu T."/>
            <person name="Wang L."/>
            <person name="Wang Y."/>
            <person name="McGuire P.E."/>
            <person name="Liu S."/>
            <person name="Long H."/>
            <person name="Ramasamy R.K."/>
            <person name="Rodriguez J.C."/>
            <person name="Van S.L."/>
            <person name="Yuan L."/>
            <person name="Wang Z."/>
            <person name="Xia Z."/>
            <person name="Xiao L."/>
            <person name="Anderson O.D."/>
            <person name="Ouyang S."/>
            <person name="Liang Y."/>
            <person name="Zimin A.V."/>
            <person name="Pertea G."/>
            <person name="Qi P."/>
            <person name="Bennetzen J.L."/>
            <person name="Dai X."/>
            <person name="Dawson M.W."/>
            <person name="Muller H.G."/>
            <person name="Kugler K."/>
            <person name="Rivarola-Duarte L."/>
            <person name="Spannagl M."/>
            <person name="Mayer K.F.X."/>
            <person name="Lu F.H."/>
            <person name="Bevan M.W."/>
            <person name="Leroy P."/>
            <person name="Li P."/>
            <person name="You F.M."/>
            <person name="Sun Q."/>
            <person name="Liu Z."/>
            <person name="Lyons E."/>
            <person name="Wicker T."/>
            <person name="Salzberg S.L."/>
            <person name="Devos K.M."/>
            <person name="Dvorak J."/>
        </authorList>
    </citation>
    <scope>NUCLEOTIDE SEQUENCE [LARGE SCALE GENOMIC DNA]</scope>
    <source>
        <strain evidence="2">cv. AL8/78</strain>
    </source>
</reference>
<dbReference type="PANTHER" id="PTHR11697">
    <property type="entry name" value="GENERAL TRANSCRIPTION FACTOR 2-RELATED ZINC FINGER PROTEIN"/>
    <property type="match status" value="1"/>
</dbReference>